<keyword evidence="1" id="KW-0175">Coiled coil</keyword>
<feature type="region of interest" description="Disordered" evidence="2">
    <location>
        <begin position="1"/>
        <end position="101"/>
    </location>
</feature>
<evidence type="ECO:0000313" key="3">
    <source>
        <dbReference type="EMBL" id="KAK3307979.1"/>
    </source>
</evidence>
<dbReference type="EMBL" id="JAUDZG010000002">
    <property type="protein sequence ID" value="KAK3307979.1"/>
    <property type="molecule type" value="Genomic_DNA"/>
</dbReference>
<dbReference type="RefSeq" id="XP_062723759.1">
    <property type="nucleotide sequence ID" value="XM_062870233.1"/>
</dbReference>
<feature type="region of interest" description="Disordered" evidence="2">
    <location>
        <begin position="284"/>
        <end position="305"/>
    </location>
</feature>
<organism evidence="3 4">
    <name type="scientific">Chaetomium strumarium</name>
    <dbReference type="NCBI Taxonomy" id="1170767"/>
    <lineage>
        <taxon>Eukaryota</taxon>
        <taxon>Fungi</taxon>
        <taxon>Dikarya</taxon>
        <taxon>Ascomycota</taxon>
        <taxon>Pezizomycotina</taxon>
        <taxon>Sordariomycetes</taxon>
        <taxon>Sordariomycetidae</taxon>
        <taxon>Sordariales</taxon>
        <taxon>Chaetomiaceae</taxon>
        <taxon>Chaetomium</taxon>
    </lineage>
</organism>
<dbReference type="GeneID" id="87889062"/>
<feature type="compositionally biased region" description="Low complexity" evidence="2">
    <location>
        <begin position="42"/>
        <end position="57"/>
    </location>
</feature>
<accession>A0AAJ0GXL2</accession>
<dbReference type="Proteomes" id="UP001273166">
    <property type="component" value="Unassembled WGS sequence"/>
</dbReference>
<name>A0AAJ0GXL2_9PEZI</name>
<feature type="coiled-coil region" evidence="1">
    <location>
        <begin position="307"/>
        <end position="334"/>
    </location>
</feature>
<feature type="region of interest" description="Disordered" evidence="2">
    <location>
        <begin position="117"/>
        <end position="139"/>
    </location>
</feature>
<evidence type="ECO:0000256" key="2">
    <source>
        <dbReference type="SAM" id="MobiDB-lite"/>
    </source>
</evidence>
<comment type="caution">
    <text evidence="3">The sequence shown here is derived from an EMBL/GenBank/DDBJ whole genome shotgun (WGS) entry which is preliminary data.</text>
</comment>
<gene>
    <name evidence="3" type="ORF">B0T15DRAFT_549887</name>
</gene>
<protein>
    <submittedName>
        <fullName evidence="3">Uncharacterized protein</fullName>
    </submittedName>
</protein>
<keyword evidence="4" id="KW-1185">Reference proteome</keyword>
<sequence>MCSSTDTPPIEPWTERLRTTRARSLKGSPKQQRSRRLPSPRPTNLSSTDMVASSSSPNKHKSKSKEKSLQSLRERLKTPAKKLTSLSPVANATAKRPPAKPSVAPFFKRIEAAFQDKPTNTARSTRPAPRAQEPVRRAASPDAEDLINQLKEHYLRTATSLHKQATMRLSLTHADLNRKLTQSLVKDDEAFLADTEAHIKKLTQPLDRFRIRSQQRVGGAAAADGDGDGALRCEENSVGELIARAEEQVRLFERDVAALWKEWAVAESEVQKLLRGVVHPASALGQQGGGSVGGGDGEGYGDGDEGEEMLRRYREVVEKEIVEAEEEVVEIGEEAVAMMKDVEKDFRKTTLPDLHIFFQSIDEP</sequence>
<proteinExistence type="predicted"/>
<reference evidence="3" key="2">
    <citation type="submission" date="2023-06" db="EMBL/GenBank/DDBJ databases">
        <authorList>
            <consortium name="Lawrence Berkeley National Laboratory"/>
            <person name="Mondo S.J."/>
            <person name="Hensen N."/>
            <person name="Bonometti L."/>
            <person name="Westerberg I."/>
            <person name="Brannstrom I.O."/>
            <person name="Guillou S."/>
            <person name="Cros-Aarteil S."/>
            <person name="Calhoun S."/>
            <person name="Haridas S."/>
            <person name="Kuo A."/>
            <person name="Pangilinan J."/>
            <person name="Riley R."/>
            <person name="Labutti K."/>
            <person name="Andreopoulos B."/>
            <person name="Lipzen A."/>
            <person name="Chen C."/>
            <person name="Yanf M."/>
            <person name="Daum C."/>
            <person name="Ng V."/>
            <person name="Clum A."/>
            <person name="Steindorff A."/>
            <person name="Ohm R."/>
            <person name="Martin F."/>
            <person name="Silar P."/>
            <person name="Natvig D."/>
            <person name="Lalanne C."/>
            <person name="Gautier V."/>
            <person name="Ament-Velasquez S.L."/>
            <person name="Kruys A."/>
            <person name="Hutchinson M.I."/>
            <person name="Powell A.J."/>
            <person name="Barry K."/>
            <person name="Miller A.N."/>
            <person name="Grigoriev I.V."/>
            <person name="Debuchy R."/>
            <person name="Gladieux P."/>
            <person name="Thoren M.H."/>
            <person name="Johannesson H."/>
        </authorList>
    </citation>
    <scope>NUCLEOTIDE SEQUENCE</scope>
    <source>
        <strain evidence="3">CBS 333.67</strain>
    </source>
</reference>
<evidence type="ECO:0000313" key="4">
    <source>
        <dbReference type="Proteomes" id="UP001273166"/>
    </source>
</evidence>
<dbReference type="AlphaFoldDB" id="A0AAJ0GXL2"/>
<reference evidence="3" key="1">
    <citation type="journal article" date="2023" name="Mol. Phylogenet. Evol.">
        <title>Genome-scale phylogeny and comparative genomics of the fungal order Sordariales.</title>
        <authorList>
            <person name="Hensen N."/>
            <person name="Bonometti L."/>
            <person name="Westerberg I."/>
            <person name="Brannstrom I.O."/>
            <person name="Guillou S."/>
            <person name="Cros-Aarteil S."/>
            <person name="Calhoun S."/>
            <person name="Haridas S."/>
            <person name="Kuo A."/>
            <person name="Mondo S."/>
            <person name="Pangilinan J."/>
            <person name="Riley R."/>
            <person name="LaButti K."/>
            <person name="Andreopoulos B."/>
            <person name="Lipzen A."/>
            <person name="Chen C."/>
            <person name="Yan M."/>
            <person name="Daum C."/>
            <person name="Ng V."/>
            <person name="Clum A."/>
            <person name="Steindorff A."/>
            <person name="Ohm R.A."/>
            <person name="Martin F."/>
            <person name="Silar P."/>
            <person name="Natvig D.O."/>
            <person name="Lalanne C."/>
            <person name="Gautier V."/>
            <person name="Ament-Velasquez S.L."/>
            <person name="Kruys A."/>
            <person name="Hutchinson M.I."/>
            <person name="Powell A.J."/>
            <person name="Barry K."/>
            <person name="Miller A.N."/>
            <person name="Grigoriev I.V."/>
            <person name="Debuchy R."/>
            <person name="Gladieux P."/>
            <person name="Hiltunen Thoren M."/>
            <person name="Johannesson H."/>
        </authorList>
    </citation>
    <scope>NUCLEOTIDE SEQUENCE</scope>
    <source>
        <strain evidence="3">CBS 333.67</strain>
    </source>
</reference>
<feature type="compositionally biased region" description="Basic and acidic residues" evidence="2">
    <location>
        <begin position="65"/>
        <end position="77"/>
    </location>
</feature>
<evidence type="ECO:0000256" key="1">
    <source>
        <dbReference type="SAM" id="Coils"/>
    </source>
</evidence>
<feature type="compositionally biased region" description="Gly residues" evidence="2">
    <location>
        <begin position="286"/>
        <end position="298"/>
    </location>
</feature>